<comment type="caution">
    <text evidence="1">The sequence shown here is derived from an EMBL/GenBank/DDBJ whole genome shotgun (WGS) entry which is preliminary data.</text>
</comment>
<gene>
    <name evidence="1" type="ORF">PIB30_052540</name>
</gene>
<dbReference type="EMBL" id="JASCZI010030590">
    <property type="protein sequence ID" value="MED6123771.1"/>
    <property type="molecule type" value="Genomic_DNA"/>
</dbReference>
<sequence length="93" mass="10254">MQDCFENCAAQSLSLPDCFEVWCHLDPEMYFGVSTGGILPPLKMAILANQSVHEFLSINNSSKSTLCIEDRNVWKPAPPNVTTLNCDASVFSN</sequence>
<protein>
    <submittedName>
        <fullName evidence="1">Uncharacterized protein</fullName>
    </submittedName>
</protein>
<evidence type="ECO:0000313" key="2">
    <source>
        <dbReference type="Proteomes" id="UP001341840"/>
    </source>
</evidence>
<accession>A0ABU6RI73</accession>
<organism evidence="1 2">
    <name type="scientific">Stylosanthes scabra</name>
    <dbReference type="NCBI Taxonomy" id="79078"/>
    <lineage>
        <taxon>Eukaryota</taxon>
        <taxon>Viridiplantae</taxon>
        <taxon>Streptophyta</taxon>
        <taxon>Embryophyta</taxon>
        <taxon>Tracheophyta</taxon>
        <taxon>Spermatophyta</taxon>
        <taxon>Magnoliopsida</taxon>
        <taxon>eudicotyledons</taxon>
        <taxon>Gunneridae</taxon>
        <taxon>Pentapetalae</taxon>
        <taxon>rosids</taxon>
        <taxon>fabids</taxon>
        <taxon>Fabales</taxon>
        <taxon>Fabaceae</taxon>
        <taxon>Papilionoideae</taxon>
        <taxon>50 kb inversion clade</taxon>
        <taxon>dalbergioids sensu lato</taxon>
        <taxon>Dalbergieae</taxon>
        <taxon>Pterocarpus clade</taxon>
        <taxon>Stylosanthes</taxon>
    </lineage>
</organism>
<proteinExistence type="predicted"/>
<keyword evidence="2" id="KW-1185">Reference proteome</keyword>
<dbReference type="Proteomes" id="UP001341840">
    <property type="component" value="Unassembled WGS sequence"/>
</dbReference>
<evidence type="ECO:0000313" key="1">
    <source>
        <dbReference type="EMBL" id="MED6123771.1"/>
    </source>
</evidence>
<reference evidence="1 2" key="1">
    <citation type="journal article" date="2023" name="Plants (Basel)">
        <title>Bridging the Gap: Combining Genomics and Transcriptomics Approaches to Understand Stylosanthes scabra, an Orphan Legume from the Brazilian Caatinga.</title>
        <authorList>
            <person name="Ferreira-Neto J.R.C."/>
            <person name="da Silva M.D."/>
            <person name="Binneck E."/>
            <person name="de Melo N.F."/>
            <person name="da Silva R.H."/>
            <person name="de Melo A.L.T.M."/>
            <person name="Pandolfi V."/>
            <person name="Bustamante F.O."/>
            <person name="Brasileiro-Vidal A.C."/>
            <person name="Benko-Iseppon A.M."/>
        </authorList>
    </citation>
    <scope>NUCLEOTIDE SEQUENCE [LARGE SCALE GENOMIC DNA]</scope>
    <source>
        <tissue evidence="1">Leaves</tissue>
    </source>
</reference>
<name>A0ABU6RI73_9FABA</name>